<gene>
    <name evidence="8" type="primary">pylB1</name>
    <name evidence="8" type="ORF">Mpt1_c03070</name>
</gene>
<keyword evidence="9" id="KW-1185">Reference proteome</keyword>
<keyword evidence="5" id="KW-0408">Iron</keyword>
<protein>
    <submittedName>
        <fullName evidence="8">PylB1 protein</fullName>
        <ecNumber evidence="8">5.4.99.58</ecNumber>
    </submittedName>
</protein>
<dbReference type="InterPro" id="IPR013785">
    <property type="entry name" value="Aldolase_TIM"/>
</dbReference>
<sequence>MTKKFTDAEEYFNHMETIRSDIMENTLSTVSEVDLSTITQRDVRNALNSERLDINGFASLISPAAESFLEEMAQRARQEKERYFGNSVNIFTPLYTSNHCDNGCMYCGFNKNNKIHRARLSPKDIEAEMSNIAGSGLTEILILTGESRKMSDTKFINECVRTATKYFRNVGVEVYPMNVQEYKELHESGADYVTVFQETYDPVRYAELHPFGPKRVYSYRFNSQERALIGGMRGVAFGALLGLGDHRKDALACGTHAYLLQRKYPHAEISFSLPRLRPFINGNYSAELISERHLLQIALAYRIFMPFSGQTISSRESPRFRDNIVGLSATKISAGVSVGIGGHAEEKKGDEQFNISDPRNVEDIRKALTERGLQPVFNDYVRV</sequence>
<keyword evidence="4" id="KW-0479">Metal-binding</keyword>
<dbReference type="GO" id="GO:0009228">
    <property type="term" value="P:thiamine biosynthetic process"/>
    <property type="evidence" value="ECO:0007669"/>
    <property type="project" value="InterPro"/>
</dbReference>
<dbReference type="NCBIfam" id="TIGR02351">
    <property type="entry name" value="thiH"/>
    <property type="match status" value="1"/>
</dbReference>
<dbReference type="GeneID" id="24817978"/>
<dbReference type="Gene3D" id="3.20.20.70">
    <property type="entry name" value="Aldolase class I"/>
    <property type="match status" value="1"/>
</dbReference>
<dbReference type="InterPro" id="IPR034428">
    <property type="entry name" value="ThiH/NoCL/HydG-like"/>
</dbReference>
<dbReference type="SFLD" id="SFLDG01060">
    <property type="entry name" value="BATS_domain_containing"/>
    <property type="match status" value="1"/>
</dbReference>
<evidence type="ECO:0000256" key="5">
    <source>
        <dbReference type="ARBA" id="ARBA00023004"/>
    </source>
</evidence>
<evidence type="ECO:0000256" key="2">
    <source>
        <dbReference type="ARBA" id="ARBA00022485"/>
    </source>
</evidence>
<keyword evidence="3" id="KW-0949">S-adenosyl-L-methionine</keyword>
<evidence type="ECO:0000259" key="7">
    <source>
        <dbReference type="SMART" id="SM00876"/>
    </source>
</evidence>
<dbReference type="RefSeq" id="WP_048111549.1">
    <property type="nucleotide sequence ID" value="NZ_CP010070.1"/>
</dbReference>
<dbReference type="Pfam" id="PF04055">
    <property type="entry name" value="Radical_SAM"/>
    <property type="match status" value="1"/>
</dbReference>
<dbReference type="PANTHER" id="PTHR43583">
    <property type="entry name" value="2-IMINOACETATE SYNTHASE"/>
    <property type="match status" value="1"/>
</dbReference>
<dbReference type="HOGENOM" id="CLU_046249_1_0_2"/>
<reference evidence="8 9" key="1">
    <citation type="journal article" date="2014" name="Appl. Environ. Microbiol.">
        <title>Comparative Genome Analysis of 'Candidatus Methanoplasma termitum' Indicates a New Mode of Energy Metabolism in the Seventh Order of Methanogens.</title>
        <authorList>
            <person name="Lang K."/>
            <person name="Schuldes J."/>
            <person name="Klingl A."/>
            <person name="Poehlein A."/>
            <person name="Daniel R."/>
            <person name="Brune A."/>
        </authorList>
    </citation>
    <scope>NUCLEOTIDE SEQUENCE [LARGE SCALE GENOMIC DNA]</scope>
    <source>
        <strain evidence="9">Mpt1</strain>
    </source>
</reference>
<dbReference type="EMBL" id="CP010070">
    <property type="protein sequence ID" value="AIZ56205.1"/>
    <property type="molecule type" value="Genomic_DNA"/>
</dbReference>
<keyword evidence="8" id="KW-0413">Isomerase</keyword>
<dbReference type="SFLD" id="SFLDF00301">
    <property type="entry name" value="2-iminoacetate_synthase_(ThiH)"/>
    <property type="match status" value="1"/>
</dbReference>
<dbReference type="AlphaFoldDB" id="A0A0A7LAM3"/>
<dbReference type="SFLD" id="SFLDS00029">
    <property type="entry name" value="Radical_SAM"/>
    <property type="match status" value="1"/>
</dbReference>
<dbReference type="SMART" id="SM00876">
    <property type="entry name" value="BATS"/>
    <property type="match status" value="1"/>
</dbReference>
<keyword evidence="6" id="KW-0411">Iron-sulfur</keyword>
<organism evidence="8 9">
    <name type="scientific">Candidatus Methanoplasma termitum</name>
    <dbReference type="NCBI Taxonomy" id="1577791"/>
    <lineage>
        <taxon>Archaea</taxon>
        <taxon>Methanobacteriati</taxon>
        <taxon>Thermoplasmatota</taxon>
        <taxon>Thermoplasmata</taxon>
        <taxon>Methanomassiliicoccales</taxon>
        <taxon>Methanomassiliicoccaceae</taxon>
        <taxon>Candidatus Methanoplasma</taxon>
    </lineage>
</organism>
<dbReference type="SFLD" id="SFLDG01081">
    <property type="entry name" value="cleavage_of_the_Ca-Cb_bond_in"/>
    <property type="match status" value="1"/>
</dbReference>
<evidence type="ECO:0000256" key="6">
    <source>
        <dbReference type="ARBA" id="ARBA00023014"/>
    </source>
</evidence>
<dbReference type="Proteomes" id="UP000030787">
    <property type="component" value="Chromosome"/>
</dbReference>
<dbReference type="InterPro" id="IPR007197">
    <property type="entry name" value="rSAM"/>
</dbReference>
<dbReference type="InterPro" id="IPR010722">
    <property type="entry name" value="BATS_dom"/>
</dbReference>
<evidence type="ECO:0000313" key="8">
    <source>
        <dbReference type="EMBL" id="AIZ56205.1"/>
    </source>
</evidence>
<dbReference type="InterPro" id="IPR012726">
    <property type="entry name" value="ThiH"/>
</dbReference>
<dbReference type="InterPro" id="IPR058240">
    <property type="entry name" value="rSAM_sf"/>
</dbReference>
<accession>A0A0A7LAM3</accession>
<feature type="domain" description="Biotin and thiamin synthesis-associated" evidence="7">
    <location>
        <begin position="272"/>
        <end position="375"/>
    </location>
</feature>
<dbReference type="EC" id="5.4.99.58" evidence="8"/>
<evidence type="ECO:0000313" key="9">
    <source>
        <dbReference type="Proteomes" id="UP000030787"/>
    </source>
</evidence>
<evidence type="ECO:0000256" key="3">
    <source>
        <dbReference type="ARBA" id="ARBA00022691"/>
    </source>
</evidence>
<dbReference type="SUPFAM" id="SSF102114">
    <property type="entry name" value="Radical SAM enzymes"/>
    <property type="match status" value="1"/>
</dbReference>
<dbReference type="PANTHER" id="PTHR43583:SF1">
    <property type="entry name" value="2-IMINOACETATE SYNTHASE"/>
    <property type="match status" value="1"/>
</dbReference>
<dbReference type="GO" id="GO:0051539">
    <property type="term" value="F:4 iron, 4 sulfur cluster binding"/>
    <property type="evidence" value="ECO:0007669"/>
    <property type="project" value="UniProtKB-KW"/>
</dbReference>
<comment type="cofactor">
    <cofactor evidence="1">
        <name>[4Fe-4S] cluster</name>
        <dbReference type="ChEBI" id="CHEBI:49883"/>
    </cofactor>
</comment>
<dbReference type="Pfam" id="PF06968">
    <property type="entry name" value="BATS"/>
    <property type="match status" value="1"/>
</dbReference>
<evidence type="ECO:0000256" key="1">
    <source>
        <dbReference type="ARBA" id="ARBA00001966"/>
    </source>
</evidence>
<dbReference type="GO" id="GO:0016853">
    <property type="term" value="F:isomerase activity"/>
    <property type="evidence" value="ECO:0007669"/>
    <property type="project" value="UniProtKB-KW"/>
</dbReference>
<name>A0A0A7LAM3_9ARCH</name>
<dbReference type="KEGG" id="mear:Mpt1_c03070"/>
<dbReference type="STRING" id="1577791.Mpt1_c03070"/>
<keyword evidence="2" id="KW-0004">4Fe-4S</keyword>
<dbReference type="OrthoDB" id="359301at2157"/>
<evidence type="ECO:0000256" key="4">
    <source>
        <dbReference type="ARBA" id="ARBA00022723"/>
    </source>
</evidence>
<proteinExistence type="predicted"/>
<dbReference type="GO" id="GO:0005506">
    <property type="term" value="F:iron ion binding"/>
    <property type="evidence" value="ECO:0007669"/>
    <property type="project" value="InterPro"/>
</dbReference>